<dbReference type="EMBL" id="BMOY01000045">
    <property type="protein sequence ID" value="GGJ12475.1"/>
    <property type="molecule type" value="Genomic_DNA"/>
</dbReference>
<comment type="subcellular location">
    <subcellularLocation>
        <location evidence="1 8">Cytoplasm</location>
    </subcellularLocation>
</comment>
<dbReference type="InterPro" id="IPR005697">
    <property type="entry name" value="HST_MetA"/>
</dbReference>
<comment type="caution">
    <text evidence="8">Lacks conserved residue(s) required for the propagation of feature annotation.</text>
</comment>
<evidence type="ECO:0000256" key="4">
    <source>
        <dbReference type="ARBA" id="ARBA00022679"/>
    </source>
</evidence>
<dbReference type="NCBIfam" id="TIGR01001">
    <property type="entry name" value="metA"/>
    <property type="match status" value="1"/>
</dbReference>
<feature type="active site" description="Proton acceptor" evidence="8">
    <location>
        <position position="234"/>
    </location>
</feature>
<keyword evidence="4 8" id="KW-0808">Transferase</keyword>
<dbReference type="RefSeq" id="WP_188883158.1">
    <property type="nucleotide sequence ID" value="NZ_BMOY01000045.1"/>
</dbReference>
<evidence type="ECO:0000256" key="5">
    <source>
        <dbReference type="ARBA" id="ARBA00023167"/>
    </source>
</evidence>
<reference evidence="10" key="1">
    <citation type="journal article" date="2014" name="Int. J. Syst. Evol. Microbiol.">
        <title>Complete genome sequence of Corynebacterium casei LMG S-19264T (=DSM 44701T), isolated from a smear-ripened cheese.</title>
        <authorList>
            <consortium name="US DOE Joint Genome Institute (JGI-PGF)"/>
            <person name="Walter F."/>
            <person name="Albersmeier A."/>
            <person name="Kalinowski J."/>
            <person name="Ruckert C."/>
        </authorList>
    </citation>
    <scope>NUCLEOTIDE SEQUENCE</scope>
    <source>
        <strain evidence="10">JCM 18487</strain>
    </source>
</reference>
<evidence type="ECO:0000256" key="9">
    <source>
        <dbReference type="PIRSR" id="PIRSR000450-1"/>
    </source>
</evidence>
<dbReference type="SUPFAM" id="SSF52317">
    <property type="entry name" value="Class I glutamine amidotransferase-like"/>
    <property type="match status" value="1"/>
</dbReference>
<evidence type="ECO:0000313" key="10">
    <source>
        <dbReference type="EMBL" id="GGJ12475.1"/>
    </source>
</evidence>
<comment type="similarity">
    <text evidence="8">Belongs to the MetA family.</text>
</comment>
<protein>
    <recommendedName>
        <fullName evidence="8">Homoserine O-acetyltransferase</fullName>
        <shortName evidence="8">HAT</shortName>
        <ecNumber evidence="8">2.3.1.31</ecNumber>
    </recommendedName>
    <alternativeName>
        <fullName evidence="8">Homoserine transacetylase</fullName>
        <shortName evidence="8">HTA</shortName>
    </alternativeName>
</protein>
<dbReference type="PIRSF" id="PIRSF000450">
    <property type="entry name" value="H_ser_succinyltr"/>
    <property type="match status" value="1"/>
</dbReference>
<name>A0A917KHD1_9BACL</name>
<feature type="site" description="Important for acyl-CoA specificity" evidence="8">
    <location>
        <position position="111"/>
    </location>
</feature>
<dbReference type="InterPro" id="IPR029062">
    <property type="entry name" value="Class_I_gatase-like"/>
</dbReference>
<evidence type="ECO:0000313" key="11">
    <source>
        <dbReference type="Proteomes" id="UP000637695"/>
    </source>
</evidence>
<evidence type="ECO:0000256" key="6">
    <source>
        <dbReference type="ARBA" id="ARBA00023315"/>
    </source>
</evidence>
<keyword evidence="5 8" id="KW-0486">Methionine biosynthesis</keyword>
<keyword evidence="6 8" id="KW-0012">Acyltransferase</keyword>
<evidence type="ECO:0000256" key="2">
    <source>
        <dbReference type="ARBA" id="ARBA00022490"/>
    </source>
</evidence>
<sequence>MPIKIPDELPARAILEQEGVFVMGYDRAFHQDIRPLKIVILNLMPIKETTETQLLRLLGNTPLQVEITLLRMATHEPKNTSERHLAMFYTTFPEIRHQNFDGMIITGAPIEHLPFEAVNYWQELTEIMEWTKRHVTSTLHICWGAQAGLYYHYGIPKYPLPQKMFGVFSHNILVDIPLVRGFDEGYLAPHSRHSEVRREDILRVPELVLVSESDEAGVYIVTDQTGRQIFVTGHSEYDCLTLKEEYERDLAKGLAIQLPKNYFPNDDPTRRPVHNWRSHAYLLFSNWLNYYVYQVTPYDLDAIGRDAE</sequence>
<reference evidence="10" key="2">
    <citation type="submission" date="2020-09" db="EMBL/GenBank/DDBJ databases">
        <authorList>
            <person name="Sun Q."/>
            <person name="Ohkuma M."/>
        </authorList>
    </citation>
    <scope>NUCLEOTIDE SEQUENCE</scope>
    <source>
        <strain evidence="10">JCM 18487</strain>
    </source>
</reference>
<comment type="caution">
    <text evidence="10">The sequence shown here is derived from an EMBL/GenBank/DDBJ whole genome shotgun (WGS) entry which is preliminary data.</text>
</comment>
<feature type="active site" evidence="8">
    <location>
        <position position="236"/>
    </location>
</feature>
<dbReference type="Proteomes" id="UP000637695">
    <property type="component" value="Unassembled WGS sequence"/>
</dbReference>
<keyword evidence="2 8" id="KW-0963">Cytoplasm</keyword>
<keyword evidence="11" id="KW-1185">Reference proteome</keyword>
<comment type="pathway">
    <text evidence="8">Amino-acid biosynthesis; L-methionine biosynthesis via de novo pathway; O-acetyl-L-homoserine from L-homoserine: step 1/1.</text>
</comment>
<comment type="function">
    <text evidence="8">Transfers an acetyl group from acetyl-CoA to L-homoserine, forming acetyl-L-homoserine.</text>
</comment>
<dbReference type="FunFam" id="3.40.50.880:FF:000004">
    <property type="entry name" value="Homoserine O-succinyltransferase"/>
    <property type="match status" value="1"/>
</dbReference>
<accession>A0A917KHD1</accession>
<evidence type="ECO:0000256" key="8">
    <source>
        <dbReference type="HAMAP-Rule" id="MF_00295"/>
    </source>
</evidence>
<feature type="binding site" evidence="8">
    <location>
        <position position="163"/>
    </location>
    <ligand>
        <name>substrate</name>
    </ligand>
</feature>
<dbReference type="InterPro" id="IPR033752">
    <property type="entry name" value="MetA_family"/>
</dbReference>
<keyword evidence="3 8" id="KW-0028">Amino-acid biosynthesis</keyword>
<dbReference type="CDD" id="cd03131">
    <property type="entry name" value="GATase1_HTS"/>
    <property type="match status" value="1"/>
</dbReference>
<evidence type="ECO:0000256" key="3">
    <source>
        <dbReference type="ARBA" id="ARBA00022605"/>
    </source>
</evidence>
<dbReference type="EC" id="2.3.1.31" evidence="8"/>
<feature type="site" description="Important for substrate specificity" evidence="8">
    <location>
        <position position="191"/>
    </location>
</feature>
<organism evidence="10 11">
    <name type="scientific">Alicyclobacillus cellulosilyticus</name>
    <dbReference type="NCBI Taxonomy" id="1003997"/>
    <lineage>
        <taxon>Bacteria</taxon>
        <taxon>Bacillati</taxon>
        <taxon>Bacillota</taxon>
        <taxon>Bacilli</taxon>
        <taxon>Bacillales</taxon>
        <taxon>Alicyclobacillaceae</taxon>
        <taxon>Alicyclobacillus</taxon>
    </lineage>
</organism>
<dbReference type="GO" id="GO:0008899">
    <property type="term" value="F:homoserine O-succinyltransferase activity"/>
    <property type="evidence" value="ECO:0007669"/>
    <property type="project" value="UniProtKB-UniRule"/>
</dbReference>
<dbReference type="GO" id="GO:0019281">
    <property type="term" value="P:L-methionine biosynthetic process from homoserine via O-succinyl-L-homoserine and cystathionine"/>
    <property type="evidence" value="ECO:0007669"/>
    <property type="project" value="InterPro"/>
</dbReference>
<dbReference type="HAMAP" id="MF_00295">
    <property type="entry name" value="MetA_acyltransf"/>
    <property type="match status" value="1"/>
</dbReference>
<dbReference type="AlphaFoldDB" id="A0A917KHD1"/>
<dbReference type="Pfam" id="PF04204">
    <property type="entry name" value="HTS"/>
    <property type="match status" value="1"/>
</dbReference>
<proteinExistence type="inferred from homology"/>
<dbReference type="Gene3D" id="3.40.50.880">
    <property type="match status" value="1"/>
</dbReference>
<dbReference type="PANTHER" id="PTHR20919:SF0">
    <property type="entry name" value="HOMOSERINE O-SUCCINYLTRANSFERASE"/>
    <property type="match status" value="1"/>
</dbReference>
<dbReference type="PANTHER" id="PTHR20919">
    <property type="entry name" value="HOMOSERINE O-SUCCINYLTRANSFERASE"/>
    <property type="match status" value="1"/>
</dbReference>
<dbReference type="GO" id="GO:0004414">
    <property type="term" value="F:homoserine O-acetyltransferase activity"/>
    <property type="evidence" value="ECO:0007669"/>
    <property type="project" value="UniProtKB-EC"/>
</dbReference>
<comment type="catalytic activity">
    <reaction evidence="7 8">
        <text>L-homoserine + acetyl-CoA = O-acetyl-L-homoserine + CoA</text>
        <dbReference type="Rhea" id="RHEA:13701"/>
        <dbReference type="ChEBI" id="CHEBI:57287"/>
        <dbReference type="ChEBI" id="CHEBI:57288"/>
        <dbReference type="ChEBI" id="CHEBI:57476"/>
        <dbReference type="ChEBI" id="CHEBI:57716"/>
        <dbReference type="EC" id="2.3.1.31"/>
    </reaction>
</comment>
<dbReference type="GO" id="GO:0005737">
    <property type="term" value="C:cytoplasm"/>
    <property type="evidence" value="ECO:0007669"/>
    <property type="project" value="UniProtKB-SubCell"/>
</dbReference>
<feature type="active site" description="Acyl-thioester intermediate" evidence="8 9">
    <location>
        <position position="142"/>
    </location>
</feature>
<feature type="binding site" evidence="8">
    <location>
        <position position="191"/>
    </location>
    <ligand>
        <name>substrate</name>
    </ligand>
</feature>
<gene>
    <name evidence="8" type="primary">metAA</name>
    <name evidence="10" type="ORF">GCM10010885_22340</name>
</gene>
<evidence type="ECO:0000256" key="1">
    <source>
        <dbReference type="ARBA" id="ARBA00004496"/>
    </source>
</evidence>
<evidence type="ECO:0000256" key="7">
    <source>
        <dbReference type="ARBA" id="ARBA00049043"/>
    </source>
</evidence>
<feature type="binding site" evidence="8">
    <location>
        <position position="248"/>
    </location>
    <ligand>
        <name>substrate</name>
    </ligand>
</feature>